<evidence type="ECO:0000313" key="2">
    <source>
        <dbReference type="Proteomes" id="UP000494216"/>
    </source>
</evidence>
<dbReference type="PANTHER" id="PTHR36573:SF1">
    <property type="entry name" value="INTERMEMBRANE PHOSPHOLIPID TRANSPORT SYSTEM BINDING PROTEIN MLAC"/>
    <property type="match status" value="1"/>
</dbReference>
<comment type="caution">
    <text evidence="1">The sequence shown here is derived from an EMBL/GenBank/DDBJ whole genome shotgun (WGS) entry which is preliminary data.</text>
</comment>
<dbReference type="Gene3D" id="3.10.450.710">
    <property type="entry name" value="Tgt2/MlaC"/>
    <property type="match status" value="1"/>
</dbReference>
<accession>A0A8S0Y8R6</accession>
<reference evidence="1 2" key="1">
    <citation type="submission" date="2020-02" db="EMBL/GenBank/DDBJ databases">
        <authorList>
            <person name="Hogendoorn C."/>
        </authorList>
    </citation>
    <scope>NUCLEOTIDE SEQUENCE [LARGE SCALE GENOMIC DNA]</scope>
    <source>
        <strain evidence="1">METHB21</strain>
    </source>
</reference>
<dbReference type="PIRSF" id="PIRSF004649">
    <property type="entry name" value="MlaC"/>
    <property type="match status" value="1"/>
</dbReference>
<organism evidence="1 2">
    <name type="scientific">Candidatus Methylobacter favarea</name>
    <dbReference type="NCBI Taxonomy" id="2707345"/>
    <lineage>
        <taxon>Bacteria</taxon>
        <taxon>Pseudomonadati</taxon>
        <taxon>Pseudomonadota</taxon>
        <taxon>Gammaproteobacteria</taxon>
        <taxon>Methylococcales</taxon>
        <taxon>Methylococcaceae</taxon>
        <taxon>Methylobacter</taxon>
    </lineage>
</organism>
<dbReference type="InterPro" id="IPR042245">
    <property type="entry name" value="Tgt2/MlaC_sf"/>
</dbReference>
<dbReference type="PANTHER" id="PTHR36573">
    <property type="entry name" value="INTERMEMBRANE PHOSPHOLIPID TRANSPORT SYSTEM BINDING PROTEIN MLAC"/>
    <property type="match status" value="1"/>
</dbReference>
<keyword evidence="2" id="KW-1185">Reference proteome</keyword>
<dbReference type="AlphaFoldDB" id="A0A8S0Y8R6"/>
<name>A0A8S0Y8R6_9GAMM</name>
<dbReference type="Pfam" id="PF05494">
    <property type="entry name" value="MlaC"/>
    <property type="match status" value="1"/>
</dbReference>
<proteinExistence type="predicted"/>
<dbReference type="EMBL" id="CADCXN010000001">
    <property type="protein sequence ID" value="CAA9889233.1"/>
    <property type="molecule type" value="Genomic_DNA"/>
</dbReference>
<evidence type="ECO:0000313" key="1">
    <source>
        <dbReference type="EMBL" id="CAA9889233.1"/>
    </source>
</evidence>
<gene>
    <name evidence="1" type="ORF">METHB2_10076</name>
</gene>
<dbReference type="InterPro" id="IPR008869">
    <property type="entry name" value="MlaC/ttg2D"/>
</dbReference>
<dbReference type="Proteomes" id="UP000494216">
    <property type="component" value="Unassembled WGS sequence"/>
</dbReference>
<protein>
    <recommendedName>
        <fullName evidence="3">ABC transporter substrate-binding protein</fullName>
    </recommendedName>
</protein>
<sequence>MVFWDEDHSPVEILEDFMKSRQFTIFGLFAVLLGLMPAAPLTAADLLPPQQPIQTASDQLQIKLQDKSFTKDFAQITRYVKQVIDPHTDFDRIAALVLGKLWKTATPQERERFKDEFQTLLVRTYSRAFVEFKDWTIRYLPLQMENNAKKVIVKTEVLQPGKQPVSVNYRMLLSNGQWKAYDIMIEGVSLVTNYRTTFTNEVKTKGSLSAVIDSLSKRNAEALASKNS</sequence>
<evidence type="ECO:0008006" key="3">
    <source>
        <dbReference type="Google" id="ProtNLM"/>
    </source>
</evidence>